<dbReference type="EMBL" id="WKKI01000018">
    <property type="protein sequence ID" value="MRX72602.1"/>
    <property type="molecule type" value="Genomic_DNA"/>
</dbReference>
<gene>
    <name evidence="1" type="ORF">GJU40_10630</name>
</gene>
<protein>
    <submittedName>
        <fullName evidence="1">Uncharacterized protein</fullName>
    </submittedName>
</protein>
<dbReference type="Proteomes" id="UP000448867">
    <property type="component" value="Unassembled WGS sequence"/>
</dbReference>
<sequence length="67" mass="7648">MYKKLCIKCSQPSYSSCNEGKWVCPVCTNDLTERKAIVTSHQEGMVTRKGAYITISKERDHQISFFA</sequence>
<organism evidence="1 2">
    <name type="scientific">Metabacillus lacus</name>
    <dbReference type="NCBI Taxonomy" id="1983721"/>
    <lineage>
        <taxon>Bacteria</taxon>
        <taxon>Bacillati</taxon>
        <taxon>Bacillota</taxon>
        <taxon>Bacilli</taxon>
        <taxon>Bacillales</taxon>
        <taxon>Bacillaceae</taxon>
        <taxon>Metabacillus</taxon>
    </lineage>
</organism>
<evidence type="ECO:0000313" key="2">
    <source>
        <dbReference type="Proteomes" id="UP000448867"/>
    </source>
</evidence>
<evidence type="ECO:0000313" key="1">
    <source>
        <dbReference type="EMBL" id="MRX72602.1"/>
    </source>
</evidence>
<name>A0A7X2IZD5_9BACI</name>
<proteinExistence type="predicted"/>
<reference evidence="1 2" key="1">
    <citation type="submission" date="2019-11" db="EMBL/GenBank/DDBJ databases">
        <title>Bacillus lacus genome.</title>
        <authorList>
            <person name="Allen C.J."/>
            <person name="Newman J.D."/>
        </authorList>
    </citation>
    <scope>NUCLEOTIDE SEQUENCE [LARGE SCALE GENOMIC DNA]</scope>
    <source>
        <strain evidence="1 2">KCTC 33946</strain>
    </source>
</reference>
<dbReference type="RefSeq" id="WP_154307764.1">
    <property type="nucleotide sequence ID" value="NZ_WKKI01000018.1"/>
</dbReference>
<dbReference type="OrthoDB" id="2376828at2"/>
<comment type="caution">
    <text evidence="1">The sequence shown here is derived from an EMBL/GenBank/DDBJ whole genome shotgun (WGS) entry which is preliminary data.</text>
</comment>
<dbReference type="AlphaFoldDB" id="A0A7X2IZD5"/>
<accession>A0A7X2IZD5</accession>
<keyword evidence="2" id="KW-1185">Reference proteome</keyword>